<feature type="compositionally biased region" description="Basic and acidic residues" evidence="1">
    <location>
        <begin position="69"/>
        <end position="82"/>
    </location>
</feature>
<evidence type="ECO:0000256" key="1">
    <source>
        <dbReference type="SAM" id="MobiDB-lite"/>
    </source>
</evidence>
<dbReference type="EMBL" id="VVXJ01000026">
    <property type="protein sequence ID" value="KAA2374385.1"/>
    <property type="molecule type" value="Genomic_DNA"/>
</dbReference>
<dbReference type="AlphaFoldDB" id="A0A5B3GKX9"/>
<reference evidence="2 3" key="1">
    <citation type="journal article" date="2019" name="Nat. Med.">
        <title>A library of human gut bacterial isolates paired with longitudinal multiomics data enables mechanistic microbiome research.</title>
        <authorList>
            <person name="Poyet M."/>
            <person name="Groussin M."/>
            <person name="Gibbons S.M."/>
            <person name="Avila-Pacheco J."/>
            <person name="Jiang X."/>
            <person name="Kearney S.M."/>
            <person name="Perrotta A.R."/>
            <person name="Berdy B."/>
            <person name="Zhao S."/>
            <person name="Lieberman T.D."/>
            <person name="Swanson P.K."/>
            <person name="Smith M."/>
            <person name="Roesemann S."/>
            <person name="Alexander J.E."/>
            <person name="Rich S.A."/>
            <person name="Livny J."/>
            <person name="Vlamakis H."/>
            <person name="Clish C."/>
            <person name="Bullock K."/>
            <person name="Deik A."/>
            <person name="Scott J."/>
            <person name="Pierce K.A."/>
            <person name="Xavier R.J."/>
            <person name="Alm E.J."/>
        </authorList>
    </citation>
    <scope>NUCLEOTIDE SEQUENCE [LARGE SCALE GENOMIC DNA]</scope>
    <source>
        <strain evidence="2 3">BIOML-A1</strain>
    </source>
</reference>
<dbReference type="RefSeq" id="WP_022061810.1">
    <property type="nucleotide sequence ID" value="NZ_CAUENT010000023.1"/>
</dbReference>
<evidence type="ECO:0000313" key="3">
    <source>
        <dbReference type="Proteomes" id="UP000322658"/>
    </source>
</evidence>
<dbReference type="Proteomes" id="UP000322658">
    <property type="component" value="Unassembled WGS sequence"/>
</dbReference>
<proteinExistence type="predicted"/>
<sequence length="82" mass="9427">MRFVAGLCREFSAERHFRVGIAAILAPTAGVFRRRASLFPEAERLRRYIIRYDTIRPAHPELPYGQGKEGFKAPAERRVTKP</sequence>
<gene>
    <name evidence="2" type="ORF">F2Y07_11230</name>
</gene>
<comment type="caution">
    <text evidence="2">The sequence shown here is derived from an EMBL/GenBank/DDBJ whole genome shotgun (WGS) entry which is preliminary data.</text>
</comment>
<accession>A0A5B3GKX9</accession>
<name>A0A5B3GKX9_9BACT</name>
<feature type="region of interest" description="Disordered" evidence="1">
    <location>
        <begin position="61"/>
        <end position="82"/>
    </location>
</feature>
<evidence type="ECO:0000313" key="2">
    <source>
        <dbReference type="EMBL" id="KAA2374385.1"/>
    </source>
</evidence>
<organism evidence="2 3">
    <name type="scientific">Alistipes shahii</name>
    <dbReference type="NCBI Taxonomy" id="328814"/>
    <lineage>
        <taxon>Bacteria</taxon>
        <taxon>Pseudomonadati</taxon>
        <taxon>Bacteroidota</taxon>
        <taxon>Bacteroidia</taxon>
        <taxon>Bacteroidales</taxon>
        <taxon>Rikenellaceae</taxon>
        <taxon>Alistipes</taxon>
    </lineage>
</organism>
<protein>
    <submittedName>
        <fullName evidence="2">Uncharacterized protein</fullName>
    </submittedName>
</protein>